<protein>
    <submittedName>
        <fullName evidence="2">Uncharacterized protein</fullName>
    </submittedName>
</protein>
<accession>A0A433N5M8</accession>
<keyword evidence="3" id="KW-1185">Reference proteome</keyword>
<name>A0A433N5M8_CHLFR</name>
<dbReference type="EMBL" id="RSCJ01000019">
    <property type="protein sequence ID" value="RUR76720.1"/>
    <property type="molecule type" value="Genomic_DNA"/>
</dbReference>
<gene>
    <name evidence="2" type="ORF">PCC6912_41240</name>
</gene>
<feature type="region of interest" description="Disordered" evidence="1">
    <location>
        <begin position="1"/>
        <end position="130"/>
    </location>
</feature>
<feature type="compositionally biased region" description="Polar residues" evidence="1">
    <location>
        <begin position="1"/>
        <end position="32"/>
    </location>
</feature>
<organism evidence="2 3">
    <name type="scientific">Chlorogloeopsis fritschii PCC 6912</name>
    <dbReference type="NCBI Taxonomy" id="211165"/>
    <lineage>
        <taxon>Bacteria</taxon>
        <taxon>Bacillati</taxon>
        <taxon>Cyanobacteriota</taxon>
        <taxon>Cyanophyceae</taxon>
        <taxon>Nostocales</taxon>
        <taxon>Chlorogloeopsidaceae</taxon>
        <taxon>Chlorogloeopsis</taxon>
    </lineage>
</organism>
<dbReference type="AlphaFoldDB" id="A0A433N5M8"/>
<evidence type="ECO:0000313" key="3">
    <source>
        <dbReference type="Proteomes" id="UP000268857"/>
    </source>
</evidence>
<proteinExistence type="predicted"/>
<dbReference type="OrthoDB" id="514433at2"/>
<feature type="compositionally biased region" description="Polar residues" evidence="1">
    <location>
        <begin position="96"/>
        <end position="114"/>
    </location>
</feature>
<comment type="caution">
    <text evidence="2">The sequence shown here is derived from an EMBL/GenBank/DDBJ whole genome shotgun (WGS) entry which is preliminary data.</text>
</comment>
<dbReference type="RefSeq" id="WP_016876385.1">
    <property type="nucleotide sequence ID" value="NZ_AJLN01000074.1"/>
</dbReference>
<reference evidence="2 3" key="1">
    <citation type="journal article" date="2019" name="Genome Biol. Evol.">
        <title>Day and night: Metabolic profiles and evolutionary relationships of six axenic non-marine cyanobacteria.</title>
        <authorList>
            <person name="Will S.E."/>
            <person name="Henke P."/>
            <person name="Boedeker C."/>
            <person name="Huang S."/>
            <person name="Brinkmann H."/>
            <person name="Rohde M."/>
            <person name="Jarek M."/>
            <person name="Friedl T."/>
            <person name="Seufert S."/>
            <person name="Schumacher M."/>
            <person name="Overmann J."/>
            <person name="Neumann-Schaal M."/>
            <person name="Petersen J."/>
        </authorList>
    </citation>
    <scope>NUCLEOTIDE SEQUENCE [LARGE SCALE GENOMIC DNA]</scope>
    <source>
        <strain evidence="2 3">PCC 6912</strain>
    </source>
</reference>
<sequence length="130" mass="13346">MSDPSLSDQATTPDQSVVASEQAQPLTDTNVAGSAMLDANVAAGETTNPQGEAIANPIATNFSEATATGDPKIAGVSSTTGPNTTNEQPSEKGVVNLQNNPDIPNEQMQGTLPNTDPIEMPTDPETNLPE</sequence>
<evidence type="ECO:0000256" key="1">
    <source>
        <dbReference type="SAM" id="MobiDB-lite"/>
    </source>
</evidence>
<feature type="compositionally biased region" description="Polar residues" evidence="1">
    <location>
        <begin position="76"/>
        <end position="88"/>
    </location>
</feature>
<dbReference type="Proteomes" id="UP000268857">
    <property type="component" value="Unassembled WGS sequence"/>
</dbReference>
<evidence type="ECO:0000313" key="2">
    <source>
        <dbReference type="EMBL" id="RUR76720.1"/>
    </source>
</evidence>